<dbReference type="eggNOG" id="KOG3099">
    <property type="taxonomic scope" value="Eukaryota"/>
</dbReference>
<keyword evidence="8 17" id="KW-0460">Magnesium</keyword>
<feature type="binding site" evidence="17">
    <location>
        <position position="95"/>
    </location>
    <ligand>
        <name>Mg(2+)</name>
        <dbReference type="ChEBI" id="CHEBI:18420"/>
        <label>1</label>
        <note>catalytic</note>
    </ligand>
</feature>
<evidence type="ECO:0000259" key="19">
    <source>
        <dbReference type="Pfam" id="PF08790"/>
    </source>
</evidence>
<dbReference type="SUPFAM" id="SSF56655">
    <property type="entry name" value="Carbohydrate phosphatase"/>
    <property type="match status" value="1"/>
</dbReference>
<sequence>MAFSSPGAPGQLDLRPLQPVVLEDVDVTIDIIDIVKLACQASQTVLEVYNLSSQDWGIEFKDGREPLTKADLQANQVICTGLTRLYGSTIPIISEENKKASWTERSQYKYFWLIDPLDGTKEFIKRNGQFTVNIGLCRGNEAILGVVTVPTQGHAFLGAAGVGAYKLVPGKPRVKLQTAPFSIEDPDLRVTASSSHNSPETRAFTEKLTRPQVVQYGSSLKIVMLAEGQAHLYPRFALCCEWDTCAAHAVLKFAGGEIYQAGKDADGLYVSKEPLQYHKEDFLNSFFVAVANREASQSMWSSQNLVKTLGRVSDSNCQEVLKKNAVAKHYQSRCGGANAFTCIDCYKTFDRQTIIGHTSCTTEEDKWHGQYAKSRRTQNGNPQVSQAGQRERERKKQKTGDAAHGTTSQKVEALQDNKKASANARKQNGNLFQWQGDWKSTVEHILNNQPNHSMAWKPLANQAVDLYLASNKNKTQKPPESREMLVNACLASIPEDFVNDKDEFVRLLHA</sequence>
<feature type="region of interest" description="Disordered" evidence="18">
    <location>
        <begin position="371"/>
        <end position="414"/>
    </location>
</feature>
<dbReference type="EC" id="3.1.3.57" evidence="14"/>
<dbReference type="CDD" id="cd01638">
    <property type="entry name" value="CysQ"/>
    <property type="match status" value="1"/>
</dbReference>
<dbReference type="GO" id="GO:0000287">
    <property type="term" value="F:magnesium ion binding"/>
    <property type="evidence" value="ECO:0007669"/>
    <property type="project" value="InterPro"/>
</dbReference>
<dbReference type="GO" id="GO:0046854">
    <property type="term" value="P:phosphatidylinositol phosphate biosynthetic process"/>
    <property type="evidence" value="ECO:0007669"/>
    <property type="project" value="InterPro"/>
</dbReference>
<evidence type="ECO:0000256" key="8">
    <source>
        <dbReference type="ARBA" id="ARBA00022842"/>
    </source>
</evidence>
<dbReference type="PROSITE" id="PS00629">
    <property type="entry name" value="IMP_1"/>
    <property type="match status" value="1"/>
</dbReference>
<keyword evidence="9" id="KW-0472">Membrane</keyword>
<dbReference type="Pfam" id="PF08790">
    <property type="entry name" value="zf-LYAR"/>
    <property type="match status" value="1"/>
</dbReference>
<evidence type="ECO:0000313" key="21">
    <source>
        <dbReference type="Proteomes" id="UP000007494"/>
    </source>
</evidence>
<feature type="binding site" evidence="17">
    <location>
        <position position="117"/>
    </location>
    <ligand>
        <name>Mg(2+)</name>
        <dbReference type="ChEBI" id="CHEBI:18420"/>
        <label>1</label>
        <note>catalytic</note>
    </ligand>
</feature>
<feature type="domain" description="Zinc finger C2H2 LYAR-type" evidence="19">
    <location>
        <begin position="340"/>
        <end position="366"/>
    </location>
</feature>
<dbReference type="PANTHER" id="PTHR43028">
    <property type="entry name" value="3'(2'),5'-BISPHOSPHATE NUCLEOTIDASE 1"/>
    <property type="match status" value="1"/>
</dbReference>
<evidence type="ECO:0000256" key="1">
    <source>
        <dbReference type="ARBA" id="ARBA00005289"/>
    </source>
</evidence>
<dbReference type="Gene3D" id="3.40.190.80">
    <property type="match status" value="1"/>
</dbReference>
<evidence type="ECO:0000256" key="5">
    <source>
        <dbReference type="ARBA" id="ARBA00022671"/>
    </source>
</evidence>
<evidence type="ECO:0000313" key="20">
    <source>
        <dbReference type="EMBL" id="CBZ54452.1"/>
    </source>
</evidence>
<dbReference type="InterPro" id="IPR006240">
    <property type="entry name" value="CysQ"/>
</dbReference>
<dbReference type="PANTHER" id="PTHR43028:SF5">
    <property type="entry name" value="3'(2'),5'-BISPHOSPHATE NUCLEOTIDASE 1"/>
    <property type="match status" value="1"/>
</dbReference>
<feature type="compositionally biased region" description="Basic and acidic residues" evidence="18">
    <location>
        <begin position="389"/>
        <end position="401"/>
    </location>
</feature>
<comment type="catalytic activity">
    <reaction evidence="13">
        <text>1D-myo-inositol 1,4-bisphosphate + H2O = 1D-myo-inositol 4-phosphate + phosphate</text>
        <dbReference type="Rhea" id="RHEA:15553"/>
        <dbReference type="ChEBI" id="CHEBI:15377"/>
        <dbReference type="ChEBI" id="CHEBI:43474"/>
        <dbReference type="ChEBI" id="CHEBI:58282"/>
        <dbReference type="ChEBI" id="CHEBI:58469"/>
        <dbReference type="EC" id="3.1.3.57"/>
    </reaction>
    <physiologicalReaction direction="left-to-right" evidence="13">
        <dbReference type="Rhea" id="RHEA:15554"/>
    </physiologicalReaction>
</comment>
<evidence type="ECO:0000256" key="16">
    <source>
        <dbReference type="ARBA" id="ARBA00044554"/>
    </source>
</evidence>
<feature type="binding site" evidence="17">
    <location>
        <position position="115"/>
    </location>
    <ligand>
        <name>Mg(2+)</name>
        <dbReference type="ChEBI" id="CHEBI:18420"/>
        <label>1</label>
        <note>catalytic</note>
    </ligand>
</feature>
<evidence type="ECO:0000256" key="9">
    <source>
        <dbReference type="ARBA" id="ARBA00023136"/>
    </source>
</evidence>
<evidence type="ECO:0000256" key="7">
    <source>
        <dbReference type="ARBA" id="ARBA00022801"/>
    </source>
</evidence>
<dbReference type="EC" id="3.1.3.7" evidence="2"/>
<evidence type="ECO:0000256" key="17">
    <source>
        <dbReference type="PIRSR" id="PIRSR600760-2"/>
    </source>
</evidence>
<evidence type="ECO:0000256" key="6">
    <source>
        <dbReference type="ARBA" id="ARBA00022723"/>
    </source>
</evidence>
<dbReference type="SUPFAM" id="SSF57667">
    <property type="entry name" value="beta-beta-alpha zinc fingers"/>
    <property type="match status" value="1"/>
</dbReference>
<dbReference type="PRINTS" id="PR00377">
    <property type="entry name" value="IMPHPHTASES"/>
</dbReference>
<evidence type="ECO:0000256" key="14">
    <source>
        <dbReference type="ARBA" id="ARBA00044519"/>
    </source>
</evidence>
<dbReference type="InterPro" id="IPR036236">
    <property type="entry name" value="Znf_C2H2_sf"/>
</dbReference>
<evidence type="ECO:0000256" key="18">
    <source>
        <dbReference type="SAM" id="MobiDB-lite"/>
    </source>
</evidence>
<organism evidence="20 21">
    <name type="scientific">Neospora caninum (strain Liverpool)</name>
    <dbReference type="NCBI Taxonomy" id="572307"/>
    <lineage>
        <taxon>Eukaryota</taxon>
        <taxon>Sar</taxon>
        <taxon>Alveolata</taxon>
        <taxon>Apicomplexa</taxon>
        <taxon>Conoidasida</taxon>
        <taxon>Coccidia</taxon>
        <taxon>Eucoccidiorida</taxon>
        <taxon>Eimeriorina</taxon>
        <taxon>Sarcocystidae</taxon>
        <taxon>Neospora</taxon>
    </lineage>
</organism>
<comment type="cofactor">
    <cofactor evidence="17">
        <name>Mg(2+)</name>
        <dbReference type="ChEBI" id="CHEBI:18420"/>
    </cofactor>
</comment>
<dbReference type="InterPro" id="IPR020583">
    <property type="entry name" value="Inositol_monoP_metal-BS"/>
</dbReference>
<evidence type="ECO:0000256" key="4">
    <source>
        <dbReference type="ARBA" id="ARBA00022519"/>
    </source>
</evidence>
<dbReference type="OMA" id="WKPLANQ"/>
<dbReference type="RefSeq" id="XP_003884482.1">
    <property type="nucleotide sequence ID" value="XM_003884433.1"/>
</dbReference>
<dbReference type="OrthoDB" id="10254945at2759"/>
<protein>
    <recommendedName>
        <fullName evidence="10">3'(2'),5'-bisphosphate nucleotidase 1</fullName>
        <ecNumber evidence="14">3.1.3.57</ecNumber>
        <ecNumber evidence="2">3.1.3.7</ecNumber>
    </recommendedName>
    <alternativeName>
        <fullName evidence="15">3'-phosphoadenosine 5'-phosphate phosphatase</fullName>
    </alternativeName>
    <alternativeName>
        <fullName evidence="11">Bisphosphate 3'-nucleotidase 1</fullName>
    </alternativeName>
    <alternativeName>
        <fullName evidence="16">Inositol-polyphosphate 1-phosphatase</fullName>
    </alternativeName>
</protein>
<dbReference type="InterPro" id="IPR020550">
    <property type="entry name" value="Inositol_monophosphatase_CS"/>
</dbReference>
<proteinExistence type="inferred from homology"/>
<evidence type="ECO:0000256" key="13">
    <source>
        <dbReference type="ARBA" id="ARBA00044478"/>
    </source>
</evidence>
<evidence type="ECO:0000256" key="15">
    <source>
        <dbReference type="ARBA" id="ARBA00044544"/>
    </source>
</evidence>
<keyword evidence="21" id="KW-1185">Reference proteome</keyword>
<keyword evidence="3" id="KW-1003">Cell membrane</keyword>
<reference evidence="21" key="1">
    <citation type="journal article" date="2012" name="PLoS Pathog.">
        <title>Comparative genomics of the apicomplexan parasites Toxoplasma gondii and Neospora caninum: Coccidia differing in host range and transmission strategy.</title>
        <authorList>
            <person name="Reid A.J."/>
            <person name="Vermont S.J."/>
            <person name="Cotton J.A."/>
            <person name="Harris D."/>
            <person name="Hill-Cawthorne G.A."/>
            <person name="Konen-Waisman S."/>
            <person name="Latham S.M."/>
            <person name="Mourier T."/>
            <person name="Norton R."/>
            <person name="Quail M.A."/>
            <person name="Sanders M."/>
            <person name="Shanmugam D."/>
            <person name="Sohal A."/>
            <person name="Wasmuth J.D."/>
            <person name="Brunk B."/>
            <person name="Grigg M.E."/>
            <person name="Howard J.C."/>
            <person name="Parkinson J."/>
            <person name="Roos D.S."/>
            <person name="Trees A.J."/>
            <person name="Berriman M."/>
            <person name="Pain A."/>
            <person name="Wastling J.M."/>
        </authorList>
    </citation>
    <scope>NUCLEOTIDE SEQUENCE [LARGE SCALE GENOMIC DNA]</scope>
    <source>
        <strain evidence="21">Liverpool</strain>
    </source>
</reference>
<dbReference type="InterPro" id="IPR050725">
    <property type="entry name" value="CysQ/Inositol_MonoPase"/>
</dbReference>
<keyword evidence="5" id="KW-0452">Lithium</keyword>
<keyword evidence="6 17" id="KW-0479">Metal-binding</keyword>
<comment type="catalytic activity">
    <reaction evidence="12">
        <text>1D-myo-inositol 1,3,4-trisphosphate + H2O = 1D-myo-inositol 3,4-bisphosphate + phosphate</text>
        <dbReference type="Rhea" id="RHEA:70319"/>
        <dbReference type="ChEBI" id="CHEBI:15377"/>
        <dbReference type="ChEBI" id="CHEBI:43474"/>
        <dbReference type="ChEBI" id="CHEBI:58414"/>
        <dbReference type="ChEBI" id="CHEBI:83241"/>
    </reaction>
    <physiologicalReaction direction="left-to-right" evidence="12">
        <dbReference type="Rhea" id="RHEA:70320"/>
    </physiologicalReaction>
</comment>
<dbReference type="Proteomes" id="UP000007494">
    <property type="component" value="Chromosome X"/>
</dbReference>
<keyword evidence="4" id="KW-0997">Cell inner membrane</keyword>
<dbReference type="InterPro" id="IPR014898">
    <property type="entry name" value="Znf_C2H2_LYAR"/>
</dbReference>
<dbReference type="PROSITE" id="PS00630">
    <property type="entry name" value="IMP_2"/>
    <property type="match status" value="1"/>
</dbReference>
<dbReference type="InterPro" id="IPR000760">
    <property type="entry name" value="Inositol_monophosphatase-like"/>
</dbReference>
<dbReference type="GO" id="GO:0004441">
    <property type="term" value="F:inositol-1,4-bisphosphate 1-phosphatase activity"/>
    <property type="evidence" value="ECO:0007669"/>
    <property type="project" value="UniProtKB-EC"/>
</dbReference>
<name>F0VK51_NEOCL</name>
<dbReference type="VEuPathDB" id="ToxoDB:NCLIV_048810"/>
<dbReference type="Gene3D" id="3.30.540.10">
    <property type="entry name" value="Fructose-1,6-Bisphosphatase, subunit A, domain 1"/>
    <property type="match status" value="1"/>
</dbReference>
<dbReference type="HAMAP" id="MF_02095">
    <property type="entry name" value="CysQ"/>
    <property type="match status" value="1"/>
</dbReference>
<dbReference type="GO" id="GO:0008441">
    <property type="term" value="F:3'(2'),5'-bisphosphate nucleotidase activity"/>
    <property type="evidence" value="ECO:0007669"/>
    <property type="project" value="UniProtKB-EC"/>
</dbReference>
<keyword evidence="7" id="KW-0378">Hydrolase</keyword>
<gene>
    <name evidence="20" type="ORF">NCLIV_048810</name>
</gene>
<dbReference type="Pfam" id="PF00459">
    <property type="entry name" value="Inositol_P"/>
    <property type="match status" value="1"/>
</dbReference>
<feature type="binding site" evidence="17">
    <location>
        <position position="243"/>
    </location>
    <ligand>
        <name>Mg(2+)</name>
        <dbReference type="ChEBI" id="CHEBI:18420"/>
        <label>1</label>
        <note>catalytic</note>
    </ligand>
</feature>
<accession>F0VK51</accession>
<comment type="similarity">
    <text evidence="1">Belongs to the inositol monophosphatase superfamily. CysQ family.</text>
</comment>
<dbReference type="GeneID" id="13442383"/>
<dbReference type="InParanoid" id="F0VK51"/>
<feature type="binding site" evidence="17">
    <location>
        <position position="118"/>
    </location>
    <ligand>
        <name>Mg(2+)</name>
        <dbReference type="ChEBI" id="CHEBI:18420"/>
        <label>1</label>
        <note>catalytic</note>
    </ligand>
</feature>
<dbReference type="GO" id="GO:0006790">
    <property type="term" value="P:sulfur compound metabolic process"/>
    <property type="evidence" value="ECO:0007669"/>
    <property type="project" value="InterPro"/>
</dbReference>
<evidence type="ECO:0000256" key="2">
    <source>
        <dbReference type="ARBA" id="ARBA00012633"/>
    </source>
</evidence>
<evidence type="ECO:0000256" key="3">
    <source>
        <dbReference type="ARBA" id="ARBA00022475"/>
    </source>
</evidence>
<evidence type="ECO:0000256" key="10">
    <source>
        <dbReference type="ARBA" id="ARBA00040342"/>
    </source>
</evidence>
<evidence type="ECO:0000256" key="12">
    <source>
        <dbReference type="ARBA" id="ARBA00044465"/>
    </source>
</evidence>
<feature type="compositionally biased region" description="Polar residues" evidence="18">
    <location>
        <begin position="377"/>
        <end position="388"/>
    </location>
</feature>
<dbReference type="EMBL" id="FR823391">
    <property type="protein sequence ID" value="CBZ54452.1"/>
    <property type="molecule type" value="Genomic_DNA"/>
</dbReference>
<dbReference type="Gene3D" id="3.30.1490.490">
    <property type="match status" value="1"/>
</dbReference>
<evidence type="ECO:0000256" key="11">
    <source>
        <dbReference type="ARBA" id="ARBA00041815"/>
    </source>
</evidence>
<dbReference type="AlphaFoldDB" id="F0VK51"/>